<dbReference type="AlphaFoldDB" id="A0AAW2XMD7"/>
<protein>
    <submittedName>
        <fullName evidence="2">Uncharacterized protein</fullName>
    </submittedName>
</protein>
<reference evidence="2" key="2">
    <citation type="journal article" date="2024" name="Plant">
        <title>Genomic evolution and insights into agronomic trait innovations of Sesamum species.</title>
        <authorList>
            <person name="Miao H."/>
            <person name="Wang L."/>
            <person name="Qu L."/>
            <person name="Liu H."/>
            <person name="Sun Y."/>
            <person name="Le M."/>
            <person name="Wang Q."/>
            <person name="Wei S."/>
            <person name="Zheng Y."/>
            <person name="Lin W."/>
            <person name="Duan Y."/>
            <person name="Cao H."/>
            <person name="Xiong S."/>
            <person name="Wang X."/>
            <person name="Wei L."/>
            <person name="Li C."/>
            <person name="Ma Q."/>
            <person name="Ju M."/>
            <person name="Zhao R."/>
            <person name="Li G."/>
            <person name="Mu C."/>
            <person name="Tian Q."/>
            <person name="Mei H."/>
            <person name="Zhang T."/>
            <person name="Gao T."/>
            <person name="Zhang H."/>
        </authorList>
    </citation>
    <scope>NUCLEOTIDE SEQUENCE</scope>
    <source>
        <strain evidence="2">KEN1</strain>
    </source>
</reference>
<feature type="region of interest" description="Disordered" evidence="1">
    <location>
        <begin position="165"/>
        <end position="184"/>
    </location>
</feature>
<reference evidence="2" key="1">
    <citation type="submission" date="2020-06" db="EMBL/GenBank/DDBJ databases">
        <authorList>
            <person name="Li T."/>
            <person name="Hu X."/>
            <person name="Zhang T."/>
            <person name="Song X."/>
            <person name="Zhang H."/>
            <person name="Dai N."/>
            <person name="Sheng W."/>
            <person name="Hou X."/>
            <person name="Wei L."/>
        </authorList>
    </citation>
    <scope>NUCLEOTIDE SEQUENCE</scope>
    <source>
        <strain evidence="2">KEN1</strain>
        <tissue evidence="2">Leaf</tissue>
    </source>
</reference>
<feature type="compositionally biased region" description="Basic and acidic residues" evidence="1">
    <location>
        <begin position="165"/>
        <end position="182"/>
    </location>
</feature>
<sequence>MGKLYSEAPSNESMAVNVTPFKLQIKANNGIPKNNGPQENPRRKLTLKKIQEKQYPFLDSDVPGIFDDLLEANLIELPEMKWPEEARQIDDPKYCKYHRLVGHAIQDYFVFKDKLCNWLAMCFKYCRNGRMKKVLGDSKPFTEAESHFADAKYYIEDAKKGKEVLPSEESKSCDNQSTRKNDSSTIKVELPKDLTFLLTQINLKLPSKRPLKGFAPSTQEEEGGHEVLAIDGK</sequence>
<name>A0AAW2XMD7_9LAMI</name>
<dbReference type="PANTHER" id="PTHR33437">
    <property type="entry name" value="OS06G0361200 PROTEIN"/>
    <property type="match status" value="1"/>
</dbReference>
<proteinExistence type="predicted"/>
<evidence type="ECO:0000313" key="2">
    <source>
        <dbReference type="EMBL" id="KAL0454926.1"/>
    </source>
</evidence>
<dbReference type="PANTHER" id="PTHR33437:SF2">
    <property type="entry name" value="OS06G0361200 PROTEIN"/>
    <property type="match status" value="1"/>
</dbReference>
<evidence type="ECO:0000256" key="1">
    <source>
        <dbReference type="SAM" id="MobiDB-lite"/>
    </source>
</evidence>
<comment type="caution">
    <text evidence="2">The sequence shown here is derived from an EMBL/GenBank/DDBJ whole genome shotgun (WGS) entry which is preliminary data.</text>
</comment>
<accession>A0AAW2XMD7</accession>
<feature type="region of interest" description="Disordered" evidence="1">
    <location>
        <begin position="210"/>
        <end position="233"/>
    </location>
</feature>
<organism evidence="2">
    <name type="scientific">Sesamum latifolium</name>
    <dbReference type="NCBI Taxonomy" id="2727402"/>
    <lineage>
        <taxon>Eukaryota</taxon>
        <taxon>Viridiplantae</taxon>
        <taxon>Streptophyta</taxon>
        <taxon>Embryophyta</taxon>
        <taxon>Tracheophyta</taxon>
        <taxon>Spermatophyta</taxon>
        <taxon>Magnoliopsida</taxon>
        <taxon>eudicotyledons</taxon>
        <taxon>Gunneridae</taxon>
        <taxon>Pentapetalae</taxon>
        <taxon>asterids</taxon>
        <taxon>lamiids</taxon>
        <taxon>Lamiales</taxon>
        <taxon>Pedaliaceae</taxon>
        <taxon>Sesamum</taxon>
    </lineage>
</organism>
<gene>
    <name evidence="2" type="ORF">Slati_0831800</name>
</gene>
<dbReference type="EMBL" id="JACGWN010000003">
    <property type="protein sequence ID" value="KAL0454926.1"/>
    <property type="molecule type" value="Genomic_DNA"/>
</dbReference>